<dbReference type="AlphaFoldDB" id="A0A3B0YPH7"/>
<protein>
    <recommendedName>
        <fullName evidence="2">Chromosomal replication initiator protein DnaA domain-containing protein</fullName>
    </recommendedName>
</protein>
<dbReference type="EMBL" id="UOFI01000208">
    <property type="protein sequence ID" value="VAW70774.1"/>
    <property type="molecule type" value="Genomic_DNA"/>
</dbReference>
<reference evidence="1" key="1">
    <citation type="submission" date="2018-06" db="EMBL/GenBank/DDBJ databases">
        <authorList>
            <person name="Zhirakovskaya E."/>
        </authorList>
    </citation>
    <scope>NUCLEOTIDE SEQUENCE</scope>
</reference>
<sequence>MQLPFLHLNLYFNPFGELDCEQRKQLAVVNLSEYKQSLYNKGLAIQFYADHGRGKTTHLLALHNIYPDAEYIKLYAGDKPEIFLRDILFIDSIENLSKRKRTDLYRNTASIAFTSHTDLSPEIRQAGYQLINIKISVADNMTLKYIFNRRIEYARRTDHSIPVVGMPLIYNLRQRYGDNVRAMEAHLYEIFQNLKGISNVKM</sequence>
<accession>A0A3B0YPH7</accession>
<proteinExistence type="predicted"/>
<name>A0A3B0YPH7_9ZZZZ</name>
<evidence type="ECO:0008006" key="2">
    <source>
        <dbReference type="Google" id="ProtNLM"/>
    </source>
</evidence>
<evidence type="ECO:0000313" key="1">
    <source>
        <dbReference type="EMBL" id="VAW70774.1"/>
    </source>
</evidence>
<organism evidence="1">
    <name type="scientific">hydrothermal vent metagenome</name>
    <dbReference type="NCBI Taxonomy" id="652676"/>
    <lineage>
        <taxon>unclassified sequences</taxon>
        <taxon>metagenomes</taxon>
        <taxon>ecological metagenomes</taxon>
    </lineage>
</organism>
<gene>
    <name evidence="1" type="ORF">MNBD_GAMMA09-1172</name>
</gene>